<gene>
    <name evidence="8" type="primary">tpiA</name>
    <name evidence="10" type="ORF">IX83_02555</name>
</gene>
<proteinExistence type="inferred from homology"/>
<dbReference type="OrthoDB" id="9809429at2"/>
<sequence>MSVNRRLIMANWKMHGDFQSNKALLEGISQRLTQCPEENVDIALCVPFPYLHQVQELLQGTNISWGSQDVSAYDKGAYTGQVSAHMLKEFGCSWSLVGHSERRQYQGETNEEVAHKALRAIECGITPVVCIGETEKDYKDNLTLKTIKSQLDPILNLGEDLVNKMVFAYEPVWAIGTGLSATPEQAQIVHEHIREWVGQNRIIYGGSVKPSNAANLFKMKDIDGVLVGGASLFVEDFLGIVRA</sequence>
<dbReference type="InterPro" id="IPR020861">
    <property type="entry name" value="Triosephosphate_isomerase_AS"/>
</dbReference>
<feature type="binding site" evidence="8">
    <location>
        <begin position="228"/>
        <end position="229"/>
    </location>
    <ligand>
        <name>substrate</name>
    </ligand>
</feature>
<protein>
    <recommendedName>
        <fullName evidence="8 9">Triosephosphate isomerase</fullName>
        <shortName evidence="8">TIM</shortName>
        <shortName evidence="8">TPI</shortName>
        <ecNumber evidence="8 9">5.3.1.1</ecNumber>
    </recommendedName>
    <alternativeName>
        <fullName evidence="8">Triose-phosphate isomerase</fullName>
    </alternativeName>
</protein>
<organism evidence="10 11">
    <name type="scientific">Basilea psittacipulmonis DSM 24701</name>
    <dbReference type="NCBI Taxonomy" id="1072685"/>
    <lineage>
        <taxon>Bacteria</taxon>
        <taxon>Pseudomonadati</taxon>
        <taxon>Pseudomonadota</taxon>
        <taxon>Betaproteobacteria</taxon>
        <taxon>Burkholderiales</taxon>
        <taxon>Alcaligenaceae</taxon>
        <taxon>Basilea</taxon>
    </lineage>
</organism>
<dbReference type="HAMAP" id="MF_00147_B">
    <property type="entry name" value="TIM_B"/>
    <property type="match status" value="1"/>
</dbReference>
<dbReference type="CDD" id="cd00311">
    <property type="entry name" value="TIM"/>
    <property type="match status" value="1"/>
</dbReference>
<dbReference type="eggNOG" id="COG0149">
    <property type="taxonomic scope" value="Bacteria"/>
</dbReference>
<dbReference type="Gene3D" id="3.20.20.70">
    <property type="entry name" value="Aldolase class I"/>
    <property type="match status" value="1"/>
</dbReference>
<dbReference type="SUPFAM" id="SSF51351">
    <property type="entry name" value="Triosephosphate isomerase (TIM)"/>
    <property type="match status" value="1"/>
</dbReference>
<dbReference type="NCBIfam" id="TIGR00419">
    <property type="entry name" value="tim"/>
    <property type="match status" value="1"/>
</dbReference>
<dbReference type="GO" id="GO:0046166">
    <property type="term" value="P:glyceraldehyde-3-phosphate biosynthetic process"/>
    <property type="evidence" value="ECO:0007669"/>
    <property type="project" value="TreeGrafter"/>
</dbReference>
<dbReference type="InterPro" id="IPR035990">
    <property type="entry name" value="TIM_sf"/>
</dbReference>
<dbReference type="HOGENOM" id="CLU_024251_2_1_4"/>
<feature type="active site" description="Proton acceptor" evidence="8">
    <location>
        <position position="170"/>
    </location>
</feature>
<dbReference type="InterPro" id="IPR000652">
    <property type="entry name" value="Triosephosphate_isomerase"/>
</dbReference>
<comment type="subcellular location">
    <subcellularLocation>
        <location evidence="8 9">Cytoplasm</location>
    </subcellularLocation>
</comment>
<dbReference type="GO" id="GO:0019563">
    <property type="term" value="P:glycerol catabolic process"/>
    <property type="evidence" value="ECO:0007669"/>
    <property type="project" value="TreeGrafter"/>
</dbReference>
<keyword evidence="11" id="KW-1185">Reference proteome</keyword>
<dbReference type="InterPro" id="IPR013785">
    <property type="entry name" value="Aldolase_TIM"/>
</dbReference>
<dbReference type="InterPro" id="IPR022896">
    <property type="entry name" value="TrioseP_Isoase_bac/euk"/>
</dbReference>
<accession>A0A077DGQ2</accession>
<name>A0A077DGQ2_9BURK</name>
<dbReference type="UniPathway" id="UPA00109">
    <property type="reaction ID" value="UER00189"/>
</dbReference>
<comment type="similarity">
    <text evidence="3 8 9">Belongs to the triosephosphate isomerase family.</text>
</comment>
<dbReference type="GO" id="GO:0004807">
    <property type="term" value="F:triose-phosphate isomerase activity"/>
    <property type="evidence" value="ECO:0007669"/>
    <property type="project" value="UniProtKB-UniRule"/>
</dbReference>
<feature type="binding site" evidence="8">
    <location>
        <position position="176"/>
    </location>
    <ligand>
        <name>substrate</name>
    </ligand>
</feature>
<comment type="pathway">
    <text evidence="2">Carbohydrate metabolism; erythritol degradation.</text>
</comment>
<dbReference type="PANTHER" id="PTHR21139:SF42">
    <property type="entry name" value="TRIOSEPHOSPHATE ISOMERASE"/>
    <property type="match status" value="1"/>
</dbReference>
<dbReference type="EC" id="5.3.1.1" evidence="8 9"/>
<dbReference type="PROSITE" id="PS51440">
    <property type="entry name" value="TIM_2"/>
    <property type="match status" value="1"/>
</dbReference>
<dbReference type="Proteomes" id="UP000028945">
    <property type="component" value="Chromosome"/>
</dbReference>
<evidence type="ECO:0000256" key="3">
    <source>
        <dbReference type="ARBA" id="ARBA00007422"/>
    </source>
</evidence>
<evidence type="ECO:0000313" key="10">
    <source>
        <dbReference type="EMBL" id="AIL32348.1"/>
    </source>
</evidence>
<keyword evidence="7 8" id="KW-0413">Isomerase</keyword>
<dbReference type="UniPathway" id="UPA00138"/>
<comment type="catalytic activity">
    <reaction evidence="8 9">
        <text>D-glyceraldehyde 3-phosphate = dihydroxyacetone phosphate</text>
        <dbReference type="Rhea" id="RHEA:18585"/>
        <dbReference type="ChEBI" id="CHEBI:57642"/>
        <dbReference type="ChEBI" id="CHEBI:59776"/>
        <dbReference type="EC" id="5.3.1.1"/>
    </reaction>
</comment>
<evidence type="ECO:0000256" key="5">
    <source>
        <dbReference type="ARBA" id="ARBA00022490"/>
    </source>
</evidence>
<dbReference type="PANTHER" id="PTHR21139">
    <property type="entry name" value="TRIOSEPHOSPHATE ISOMERASE"/>
    <property type="match status" value="1"/>
</dbReference>
<keyword evidence="5 8" id="KW-0963">Cytoplasm</keyword>
<evidence type="ECO:0000256" key="8">
    <source>
        <dbReference type="HAMAP-Rule" id="MF_00147"/>
    </source>
</evidence>
<dbReference type="PROSITE" id="PS00171">
    <property type="entry name" value="TIM_1"/>
    <property type="match status" value="1"/>
</dbReference>
<evidence type="ECO:0000256" key="4">
    <source>
        <dbReference type="ARBA" id="ARBA00022432"/>
    </source>
</evidence>
<keyword evidence="4 8" id="KW-0312">Gluconeogenesis</keyword>
<comment type="function">
    <text evidence="8">Involved in the gluconeogenesis. Catalyzes stereospecifically the conversion of dihydroxyacetone phosphate (DHAP) to D-glyceraldehyde-3-phosphate (G3P).</text>
</comment>
<keyword evidence="6 8" id="KW-0324">Glycolysis</keyword>
<evidence type="ECO:0000256" key="9">
    <source>
        <dbReference type="RuleBase" id="RU363013"/>
    </source>
</evidence>
<evidence type="ECO:0000256" key="2">
    <source>
        <dbReference type="ARBA" id="ARBA00004939"/>
    </source>
</evidence>
<evidence type="ECO:0000256" key="1">
    <source>
        <dbReference type="ARBA" id="ARBA00004680"/>
    </source>
</evidence>
<evidence type="ECO:0000256" key="6">
    <source>
        <dbReference type="ARBA" id="ARBA00023152"/>
    </source>
</evidence>
<dbReference type="KEGG" id="bpsi:IX83_02555"/>
<feature type="binding site" evidence="8">
    <location>
        <begin position="11"/>
        <end position="13"/>
    </location>
    <ligand>
        <name>substrate</name>
    </ligand>
</feature>
<dbReference type="EMBL" id="CP009238">
    <property type="protein sequence ID" value="AIL32348.1"/>
    <property type="molecule type" value="Genomic_DNA"/>
</dbReference>
<dbReference type="AlphaFoldDB" id="A0A077DGQ2"/>
<comment type="subunit">
    <text evidence="8 9">Homodimer.</text>
</comment>
<dbReference type="STRING" id="1072685.IX83_02555"/>
<feature type="active site" description="Electrophile" evidence="8">
    <location>
        <position position="99"/>
    </location>
</feature>
<dbReference type="GO" id="GO:0006094">
    <property type="term" value="P:gluconeogenesis"/>
    <property type="evidence" value="ECO:0007669"/>
    <property type="project" value="UniProtKB-UniRule"/>
</dbReference>
<reference evidence="10 11" key="1">
    <citation type="journal article" date="2014" name="BMC Genomics">
        <title>A genomic perspective on a new bacterial genus and species from the Alcaligenaceae family, Basilea psittacipulmonis.</title>
        <authorList>
            <person name="Whiteson K.L."/>
            <person name="Hernandez D."/>
            <person name="Lazarevic V."/>
            <person name="Gaia N."/>
            <person name="Farinelli L."/>
            <person name="Francois P."/>
            <person name="Pilo P."/>
            <person name="Frey J."/>
            <person name="Schrenzel J."/>
        </authorList>
    </citation>
    <scope>NUCLEOTIDE SEQUENCE [LARGE SCALE GENOMIC DNA]</scope>
    <source>
        <strain evidence="10 11">DSM 24701</strain>
    </source>
</reference>
<dbReference type="RefSeq" id="WP_038498828.1">
    <property type="nucleotide sequence ID" value="NZ_AFWK01000060.1"/>
</dbReference>
<dbReference type="FunFam" id="3.20.20.70:FF:000016">
    <property type="entry name" value="Triosephosphate isomerase"/>
    <property type="match status" value="1"/>
</dbReference>
<evidence type="ECO:0000313" key="11">
    <source>
        <dbReference type="Proteomes" id="UP000028945"/>
    </source>
</evidence>
<comment type="pathway">
    <text evidence="1 8 9">Carbohydrate degradation; glycolysis; D-glyceraldehyde 3-phosphate from glycerone phosphate: step 1/1.</text>
</comment>
<dbReference type="GO" id="GO:0005829">
    <property type="term" value="C:cytosol"/>
    <property type="evidence" value="ECO:0007669"/>
    <property type="project" value="TreeGrafter"/>
</dbReference>
<dbReference type="GO" id="GO:0006096">
    <property type="term" value="P:glycolytic process"/>
    <property type="evidence" value="ECO:0007669"/>
    <property type="project" value="UniProtKB-UniRule"/>
</dbReference>
<feature type="binding site" evidence="8">
    <location>
        <position position="207"/>
    </location>
    <ligand>
        <name>substrate</name>
    </ligand>
</feature>
<dbReference type="Pfam" id="PF00121">
    <property type="entry name" value="TIM"/>
    <property type="match status" value="1"/>
</dbReference>
<comment type="pathway">
    <text evidence="8 9">Carbohydrate biosynthesis; gluconeogenesis.</text>
</comment>
<evidence type="ECO:0000256" key="7">
    <source>
        <dbReference type="ARBA" id="ARBA00023235"/>
    </source>
</evidence>